<name>A0A4S4K729_9APHY</name>
<reference evidence="4 5" key="1">
    <citation type="submission" date="2019-02" db="EMBL/GenBank/DDBJ databases">
        <title>Genome sequencing of the rare red list fungi Phlebia centrifuga.</title>
        <authorList>
            <person name="Buettner E."/>
            <person name="Kellner H."/>
        </authorList>
    </citation>
    <scope>NUCLEOTIDE SEQUENCE [LARGE SCALE GENOMIC DNA]</scope>
    <source>
        <strain evidence="4 5">DSM 108282</strain>
    </source>
</reference>
<feature type="domain" description="Helitron helicase-like" evidence="2">
    <location>
        <begin position="406"/>
        <end position="628"/>
    </location>
</feature>
<dbReference type="AlphaFoldDB" id="A0A4S4K729"/>
<sequence length="976" mass="110912">MSTLNVHRLGQLTITELKQVIRGRLELPHSHSQRKEQILSWILGHADDSVRDKLEEKCREKAAMMREKDRERKRKRAASRQTQRKARRMEHVEAQSTHDIDKYLELPTDDELLQCFRDFIAATSNEAVKHVICGLLIALVFPRIYVFKLYPKNKDFRPQQATLQRGMRGNPLAILSSVLTVTYIGKGQLPKPCLHSTFRVRRNVIRGALAWLKANNPKYYGHIRIDEARLDSLPEDGVPSEIEDVIRHTTDIGVVDEESAGYVPDEDTVGASHEVNSASEEDDDDPDVIPFQVSGSVDTDLTKMSSSELMMWGLANLWKEGREGGYAVRHGAHPVRDLRPRRFTPPQNPTTQTPADHGEASTAQPPPDDTTDFSLNYFERAYPCLFPFGRGGIEAVRPKRIDFNTHVRWALRYHDRRFRKHETFPFVAFGIKQKREALDHASIQMRRGDFERDARVMASLNMEKLEQARIEEEKGLPPSDPAVRLLRKHVHATAGRVVGTDNARIRMRSEIRSTSIAHGPPSIWTTYNPSDAHDPLAQALVGEQINLDDFIATMGPDKERRSRNIAADPYGAAKFFHFSVNAILETLVQVKCSNYQVKSTPGIFGKVSAYFGTVEAQGRGTLHLHLLIWLKNTPSTDELADLLKSEEFREKMKAFIHANMRAHCPGLESAESVKAIPSDQGVAYSRPPHPDSPNYAEEVTVFEQRLARTLQVHTCKLRRCLNPNRHGQLVCKRKAPWPINLEDFVHENGEWGPKRTYPYVNGYNPPMLICGRCNNDCKLLTNGRETMNISYYVTGYAAKKQGRNFNISAILAQGYAYHVQHASSHTQELRDKQRLLIFRLVHAINREQELSAPMVISYLMGWGDAYKSHRYMPVFWSSFVASLLKAFPDIQTPITVTEQHPEPTTEVNPARDDEVEAEGQSDTRCEAGEQVNEADEDMITLDLNPRGQIYAKNQVTDYQLRGEELGAYRLDTKPVL</sequence>
<gene>
    <name evidence="4" type="ORF">EW026_g7655</name>
</gene>
<accession>A0A4S4K729</accession>
<evidence type="ECO:0000256" key="1">
    <source>
        <dbReference type="SAM" id="MobiDB-lite"/>
    </source>
</evidence>
<feature type="compositionally biased region" description="Basic residues" evidence="1">
    <location>
        <begin position="71"/>
        <end position="88"/>
    </location>
</feature>
<feature type="region of interest" description="Disordered" evidence="1">
    <location>
        <begin position="63"/>
        <end position="92"/>
    </location>
</feature>
<dbReference type="EMBL" id="SGPJ01000608">
    <property type="protein sequence ID" value="THG93634.1"/>
    <property type="molecule type" value="Genomic_DNA"/>
</dbReference>
<evidence type="ECO:0000313" key="5">
    <source>
        <dbReference type="Proteomes" id="UP000309038"/>
    </source>
</evidence>
<feature type="region of interest" description="Disordered" evidence="1">
    <location>
        <begin position="260"/>
        <end position="289"/>
    </location>
</feature>
<dbReference type="InterPro" id="IPR025476">
    <property type="entry name" value="Helitron_helicase-like"/>
</dbReference>
<evidence type="ECO:0000259" key="3">
    <source>
        <dbReference type="Pfam" id="PF20209"/>
    </source>
</evidence>
<proteinExistence type="predicted"/>
<evidence type="ECO:0000313" key="4">
    <source>
        <dbReference type="EMBL" id="THG93634.1"/>
    </source>
</evidence>
<organism evidence="4 5">
    <name type="scientific">Hermanssonia centrifuga</name>
    <dbReference type="NCBI Taxonomy" id="98765"/>
    <lineage>
        <taxon>Eukaryota</taxon>
        <taxon>Fungi</taxon>
        <taxon>Dikarya</taxon>
        <taxon>Basidiomycota</taxon>
        <taxon>Agaricomycotina</taxon>
        <taxon>Agaricomycetes</taxon>
        <taxon>Polyporales</taxon>
        <taxon>Meruliaceae</taxon>
        <taxon>Hermanssonia</taxon>
    </lineage>
</organism>
<comment type="caution">
    <text evidence="4">The sequence shown here is derived from an EMBL/GenBank/DDBJ whole genome shotgun (WGS) entry which is preliminary data.</text>
</comment>
<protein>
    <submittedName>
        <fullName evidence="4">Uncharacterized protein</fullName>
    </submittedName>
</protein>
<dbReference type="InterPro" id="IPR046700">
    <property type="entry name" value="DUF6570"/>
</dbReference>
<keyword evidence="5" id="KW-1185">Reference proteome</keyword>
<feature type="domain" description="DUF6570" evidence="3">
    <location>
        <begin position="135"/>
        <end position="231"/>
    </location>
</feature>
<dbReference type="Pfam" id="PF20209">
    <property type="entry name" value="DUF6570"/>
    <property type="match status" value="1"/>
</dbReference>
<dbReference type="Pfam" id="PF14214">
    <property type="entry name" value="Helitron_like_N"/>
    <property type="match status" value="1"/>
</dbReference>
<feature type="region of interest" description="Disordered" evidence="1">
    <location>
        <begin position="331"/>
        <end position="371"/>
    </location>
</feature>
<feature type="region of interest" description="Disordered" evidence="1">
    <location>
        <begin position="899"/>
        <end position="930"/>
    </location>
</feature>
<dbReference type="Proteomes" id="UP000309038">
    <property type="component" value="Unassembled WGS sequence"/>
</dbReference>
<evidence type="ECO:0000259" key="2">
    <source>
        <dbReference type="Pfam" id="PF14214"/>
    </source>
</evidence>